<keyword evidence="9" id="KW-0812">Transmembrane</keyword>
<dbReference type="RefSeq" id="XP_022246925.1">
    <property type="nucleotide sequence ID" value="XM_022391217.1"/>
</dbReference>
<keyword evidence="3" id="KW-0336">GPI-anchor</keyword>
<evidence type="ECO:0000256" key="9">
    <source>
        <dbReference type="SAM" id="Phobius"/>
    </source>
</evidence>
<evidence type="ECO:0000313" key="13">
    <source>
        <dbReference type="RefSeq" id="XP_022246924.1"/>
    </source>
</evidence>
<dbReference type="InterPro" id="IPR039457">
    <property type="entry name" value="LYPD6-like"/>
</dbReference>
<evidence type="ECO:0000256" key="7">
    <source>
        <dbReference type="ARBA" id="ARBA00023180"/>
    </source>
</evidence>
<feature type="transmembrane region" description="Helical" evidence="9">
    <location>
        <begin position="140"/>
        <end position="158"/>
    </location>
</feature>
<organism evidence="11 12">
    <name type="scientific">Limulus polyphemus</name>
    <name type="common">Atlantic horseshoe crab</name>
    <dbReference type="NCBI Taxonomy" id="6850"/>
    <lineage>
        <taxon>Eukaryota</taxon>
        <taxon>Metazoa</taxon>
        <taxon>Ecdysozoa</taxon>
        <taxon>Arthropoda</taxon>
        <taxon>Chelicerata</taxon>
        <taxon>Merostomata</taxon>
        <taxon>Xiphosura</taxon>
        <taxon>Limulidae</taxon>
        <taxon>Limulus</taxon>
    </lineage>
</organism>
<name>A0ABM1STG7_LIMPO</name>
<dbReference type="InterPro" id="IPR045860">
    <property type="entry name" value="Snake_toxin-like_sf"/>
</dbReference>
<evidence type="ECO:0000256" key="1">
    <source>
        <dbReference type="ARBA" id="ARBA00004609"/>
    </source>
</evidence>
<feature type="chain" id="PRO_5045023188" evidence="10">
    <location>
        <begin position="23"/>
        <end position="159"/>
    </location>
</feature>
<keyword evidence="8" id="KW-0449">Lipoprotein</keyword>
<keyword evidence="11" id="KW-1185">Reference proteome</keyword>
<keyword evidence="7" id="KW-0325">Glycoprotein</keyword>
<evidence type="ECO:0000313" key="14">
    <source>
        <dbReference type="RefSeq" id="XP_022246925.1"/>
    </source>
</evidence>
<dbReference type="GeneID" id="111086815"/>
<dbReference type="Proteomes" id="UP000694941">
    <property type="component" value="Unplaced"/>
</dbReference>
<keyword evidence="4 10" id="KW-0732">Signal</keyword>
<dbReference type="Pfam" id="PF16975">
    <property type="entry name" value="UPAR_LY6_2"/>
    <property type="match status" value="1"/>
</dbReference>
<keyword evidence="2" id="KW-1003">Cell membrane</keyword>
<dbReference type="RefSeq" id="XP_022246923.1">
    <property type="nucleotide sequence ID" value="XM_022391215.1"/>
</dbReference>
<dbReference type="RefSeq" id="XP_022246924.1">
    <property type="nucleotide sequence ID" value="XM_022391216.1"/>
</dbReference>
<evidence type="ECO:0000313" key="11">
    <source>
        <dbReference type="Proteomes" id="UP000694941"/>
    </source>
</evidence>
<sequence length="159" mass="18437">MDLLNLFLSVWWFSCFIAPIQHVGSVSQEITCYTCSNKTTNFDCNRYAVDRPCFPDQTLCYTKHIMDEYGETTLLSKSCATKEQCNHRTVGCYLLANHPINMKCISCCDIPYCNREIPTNETNAILLLERQDSNKGFQIVFYWTGVFLYIKLWILLISI</sequence>
<feature type="signal peptide" evidence="10">
    <location>
        <begin position="1"/>
        <end position="22"/>
    </location>
</feature>
<evidence type="ECO:0000256" key="4">
    <source>
        <dbReference type="ARBA" id="ARBA00022729"/>
    </source>
</evidence>
<accession>A0ABM1STG7</accession>
<evidence type="ECO:0000256" key="3">
    <source>
        <dbReference type="ARBA" id="ARBA00022622"/>
    </source>
</evidence>
<protein>
    <submittedName>
        <fullName evidence="12 13">Ly6/PLAUR domain-containing protein 6B-like isoform X1</fullName>
    </submittedName>
</protein>
<evidence type="ECO:0000256" key="6">
    <source>
        <dbReference type="ARBA" id="ARBA00023157"/>
    </source>
</evidence>
<keyword evidence="9" id="KW-1133">Transmembrane helix</keyword>
<gene>
    <name evidence="12 13 14" type="primary">LOC111086815</name>
</gene>
<evidence type="ECO:0000256" key="10">
    <source>
        <dbReference type="SAM" id="SignalP"/>
    </source>
</evidence>
<dbReference type="Gene3D" id="2.10.60.10">
    <property type="entry name" value="CD59"/>
    <property type="match status" value="1"/>
</dbReference>
<evidence type="ECO:0000256" key="5">
    <source>
        <dbReference type="ARBA" id="ARBA00023136"/>
    </source>
</evidence>
<dbReference type="PANTHER" id="PTHR31171">
    <property type="entry name" value="LY6/PLAUR DOMAIN-CONTAINING PROTEIN 6"/>
    <property type="match status" value="1"/>
</dbReference>
<evidence type="ECO:0000313" key="12">
    <source>
        <dbReference type="RefSeq" id="XP_022246923.1"/>
    </source>
</evidence>
<keyword evidence="6" id="KW-1015">Disulfide bond</keyword>
<dbReference type="CDD" id="cd23567">
    <property type="entry name" value="TFP_LU_ECD_LYPD6_like"/>
    <property type="match status" value="1"/>
</dbReference>
<proteinExistence type="predicted"/>
<reference evidence="12 13" key="1">
    <citation type="submission" date="2025-05" db="UniProtKB">
        <authorList>
            <consortium name="RefSeq"/>
        </authorList>
    </citation>
    <scope>IDENTIFICATION</scope>
    <source>
        <tissue evidence="12 13">Muscle</tissue>
    </source>
</reference>
<comment type="subcellular location">
    <subcellularLocation>
        <location evidence="1">Cell membrane</location>
        <topology evidence="1">Lipid-anchor</topology>
        <topology evidence="1">GPI-anchor</topology>
    </subcellularLocation>
</comment>
<dbReference type="PANTHER" id="PTHR31171:SF3">
    <property type="entry name" value="LY6_PLAUR DOMAIN-CONTAINING PROTEIN 6B"/>
    <property type="match status" value="1"/>
</dbReference>
<evidence type="ECO:0000256" key="8">
    <source>
        <dbReference type="ARBA" id="ARBA00023288"/>
    </source>
</evidence>
<dbReference type="SUPFAM" id="SSF57302">
    <property type="entry name" value="Snake toxin-like"/>
    <property type="match status" value="1"/>
</dbReference>
<evidence type="ECO:0000256" key="2">
    <source>
        <dbReference type="ARBA" id="ARBA00022475"/>
    </source>
</evidence>
<keyword evidence="5 9" id="KW-0472">Membrane</keyword>